<protein>
    <recommendedName>
        <fullName evidence="4">Protein SirB1 N-terminal domain-containing protein</fullName>
    </recommendedName>
</protein>
<dbReference type="EMBL" id="JBIPKE010000016">
    <property type="protein sequence ID" value="MFH6983867.1"/>
    <property type="molecule type" value="Genomic_DNA"/>
</dbReference>
<evidence type="ECO:0008006" key="4">
    <source>
        <dbReference type="Google" id="ProtNLM"/>
    </source>
</evidence>
<dbReference type="RefSeq" id="WP_395417384.1">
    <property type="nucleotide sequence ID" value="NZ_JBIPKE010000016.1"/>
</dbReference>
<feature type="chain" id="PRO_5046441639" description="Protein SirB1 N-terminal domain-containing protein" evidence="1">
    <location>
        <begin position="21"/>
        <end position="259"/>
    </location>
</feature>
<gene>
    <name evidence="2" type="ORF">ACHKAR_10465</name>
</gene>
<keyword evidence="3" id="KW-1185">Reference proteome</keyword>
<accession>A0ABW7N8C2</accession>
<organism evidence="2 3">
    <name type="scientific">Marinoscillum luteum</name>
    <dbReference type="NCBI Taxonomy" id="861051"/>
    <lineage>
        <taxon>Bacteria</taxon>
        <taxon>Pseudomonadati</taxon>
        <taxon>Bacteroidota</taxon>
        <taxon>Cytophagia</taxon>
        <taxon>Cytophagales</taxon>
        <taxon>Reichenbachiellaceae</taxon>
        <taxon>Marinoscillum</taxon>
    </lineage>
</organism>
<feature type="signal peptide" evidence="1">
    <location>
        <begin position="1"/>
        <end position="20"/>
    </location>
</feature>
<reference evidence="2 3" key="1">
    <citation type="journal article" date="2013" name="Int. J. Syst. Evol. Microbiol.">
        <title>Marinoscillum luteum sp. nov., isolated from marine sediment.</title>
        <authorList>
            <person name="Cha I.T."/>
            <person name="Park S.J."/>
            <person name="Kim S.J."/>
            <person name="Kim J.G."/>
            <person name="Jung M.Y."/>
            <person name="Shin K.S."/>
            <person name="Kwon K.K."/>
            <person name="Yang S.H."/>
            <person name="Seo Y.S."/>
            <person name="Rhee S.K."/>
        </authorList>
    </citation>
    <scope>NUCLEOTIDE SEQUENCE [LARGE SCALE GENOMIC DNA]</scope>
    <source>
        <strain evidence="2 3">KCTC 23939</strain>
    </source>
</reference>
<sequence>MKSFIGILFISFLASGTTHAQEAPLFHSSFEEQAFASGDPIQILLASDDQVDHNKYSAYRDEIEQLVLKLKNKHRGDKSIALIEKAFYYTHRKSLDWYENYVTLSDLLQDGKYDCLTGTALYAIILSELGVDYSIYEFDFHVFLVASVNGDSVLLESTDPYYGFVKRSDEISEHINQYLTGEVSPQNSNVPVGSNGHQYSSHINNRITLNELAGLQYFNLAINAFNQGEVELASSLLNKANLLYPSQRIKEIQKVFANR</sequence>
<keyword evidence="1" id="KW-0732">Signal</keyword>
<evidence type="ECO:0000313" key="2">
    <source>
        <dbReference type="EMBL" id="MFH6983867.1"/>
    </source>
</evidence>
<comment type="caution">
    <text evidence="2">The sequence shown here is derived from an EMBL/GenBank/DDBJ whole genome shotgun (WGS) entry which is preliminary data.</text>
</comment>
<dbReference type="Proteomes" id="UP001610063">
    <property type="component" value="Unassembled WGS sequence"/>
</dbReference>
<name>A0ABW7N8C2_9BACT</name>
<evidence type="ECO:0000313" key="3">
    <source>
        <dbReference type="Proteomes" id="UP001610063"/>
    </source>
</evidence>
<evidence type="ECO:0000256" key="1">
    <source>
        <dbReference type="SAM" id="SignalP"/>
    </source>
</evidence>
<proteinExistence type="predicted"/>